<comment type="caution">
    <text evidence="6">The sequence shown here is derived from an EMBL/GenBank/DDBJ whole genome shotgun (WGS) entry which is preliminary data.</text>
</comment>
<evidence type="ECO:0000256" key="4">
    <source>
        <dbReference type="PIRSR" id="PIRSR006806-1"/>
    </source>
</evidence>
<sequence>MEICDKKLLRREGMARRRGLTAGQRQEKSAAIAERLIHAELFRQAESVFCYISMENEVHTEAVLEAALAAGKAVSIPYVLDKAKGLMCAAQLQDMADLVAGEYNIPTLPPEKVVPVEPAAIDLVIVPGSAFDRAGHRIGMGGGYYDRFLGQAARAVRAAVAYECQLFDNIAADEHDQPMDYIFTEKTVYEI</sequence>
<dbReference type="PANTHER" id="PTHR23407">
    <property type="entry name" value="ATPASE INHIBITOR/5-FORMYLTETRAHYDROFOLATE CYCLO-LIGASE"/>
    <property type="match status" value="1"/>
</dbReference>
<comment type="similarity">
    <text evidence="1 5">Belongs to the 5-formyltetrahydrofolate cyclo-ligase family.</text>
</comment>
<dbReference type="GO" id="GO:0009396">
    <property type="term" value="P:folic acid-containing compound biosynthetic process"/>
    <property type="evidence" value="ECO:0007669"/>
    <property type="project" value="TreeGrafter"/>
</dbReference>
<comment type="catalytic activity">
    <reaction evidence="5">
        <text>(6S)-5-formyl-5,6,7,8-tetrahydrofolate + ATP = (6R)-5,10-methenyltetrahydrofolate + ADP + phosphate</text>
        <dbReference type="Rhea" id="RHEA:10488"/>
        <dbReference type="ChEBI" id="CHEBI:30616"/>
        <dbReference type="ChEBI" id="CHEBI:43474"/>
        <dbReference type="ChEBI" id="CHEBI:57455"/>
        <dbReference type="ChEBI" id="CHEBI:57457"/>
        <dbReference type="ChEBI" id="CHEBI:456216"/>
        <dbReference type="EC" id="6.3.3.2"/>
    </reaction>
</comment>
<keyword evidence="6" id="KW-0436">Ligase</keyword>
<reference evidence="6 7" key="1">
    <citation type="submission" date="2019-08" db="EMBL/GenBank/DDBJ databases">
        <title>In-depth cultivation of the pig gut microbiome towards novel bacterial diversity and tailored functional studies.</title>
        <authorList>
            <person name="Wylensek D."/>
            <person name="Hitch T.C.A."/>
            <person name="Clavel T."/>
        </authorList>
    </citation>
    <scope>NUCLEOTIDE SEQUENCE [LARGE SCALE GENOMIC DNA]</scope>
    <source>
        <strain evidence="6 7">WCA-693-APC-5D-A</strain>
    </source>
</reference>
<dbReference type="GO" id="GO:0030272">
    <property type="term" value="F:5-formyltetrahydrofolate cyclo-ligase activity"/>
    <property type="evidence" value="ECO:0007669"/>
    <property type="project" value="UniProtKB-EC"/>
</dbReference>
<dbReference type="EC" id="6.3.3.2" evidence="5"/>
<evidence type="ECO:0000313" key="6">
    <source>
        <dbReference type="EMBL" id="MSU09773.1"/>
    </source>
</evidence>
<gene>
    <name evidence="6" type="ORF">FYJ84_12385</name>
</gene>
<keyword evidence="5" id="KW-0479">Metal-binding</keyword>
<evidence type="ECO:0000256" key="2">
    <source>
        <dbReference type="ARBA" id="ARBA00022741"/>
    </source>
</evidence>
<dbReference type="GO" id="GO:0005524">
    <property type="term" value="F:ATP binding"/>
    <property type="evidence" value="ECO:0007669"/>
    <property type="project" value="UniProtKB-KW"/>
</dbReference>
<dbReference type="NCBIfam" id="TIGR02727">
    <property type="entry name" value="MTHFS_bact"/>
    <property type="match status" value="1"/>
</dbReference>
<dbReference type="PIRSF" id="PIRSF006806">
    <property type="entry name" value="FTHF_cligase"/>
    <property type="match status" value="1"/>
</dbReference>
<feature type="binding site" evidence="4">
    <location>
        <begin position="137"/>
        <end position="145"/>
    </location>
    <ligand>
        <name>ATP</name>
        <dbReference type="ChEBI" id="CHEBI:30616"/>
    </ligand>
</feature>
<organism evidence="6 7">
    <name type="scientific">Anaerovibrio slackiae</name>
    <dbReference type="NCBI Taxonomy" id="2652309"/>
    <lineage>
        <taxon>Bacteria</taxon>
        <taxon>Bacillati</taxon>
        <taxon>Bacillota</taxon>
        <taxon>Negativicutes</taxon>
        <taxon>Selenomonadales</taxon>
        <taxon>Selenomonadaceae</taxon>
        <taxon>Anaerovibrio</taxon>
    </lineage>
</organism>
<proteinExistence type="inferred from homology"/>
<dbReference type="RefSeq" id="WP_154407931.1">
    <property type="nucleotide sequence ID" value="NZ_JAQXJM010000012.1"/>
</dbReference>
<dbReference type="InterPro" id="IPR002698">
    <property type="entry name" value="FTHF_cligase"/>
</dbReference>
<accession>A0A6I2UE01</accession>
<dbReference type="Gene3D" id="3.40.50.10420">
    <property type="entry name" value="NagB/RpiA/CoA transferase-like"/>
    <property type="match status" value="1"/>
</dbReference>
<keyword evidence="2 4" id="KW-0547">Nucleotide-binding</keyword>
<dbReference type="Pfam" id="PF01812">
    <property type="entry name" value="5-FTHF_cyc-lig"/>
    <property type="match status" value="1"/>
</dbReference>
<keyword evidence="3 4" id="KW-0067">ATP-binding</keyword>
<protein>
    <recommendedName>
        <fullName evidence="5">5-formyltetrahydrofolate cyclo-ligase</fullName>
        <ecNumber evidence="5">6.3.3.2</ecNumber>
    </recommendedName>
</protein>
<feature type="binding site" evidence="4">
    <location>
        <begin position="6"/>
        <end position="10"/>
    </location>
    <ligand>
        <name>ATP</name>
        <dbReference type="ChEBI" id="CHEBI:30616"/>
    </ligand>
</feature>
<dbReference type="PANTHER" id="PTHR23407:SF1">
    <property type="entry name" value="5-FORMYLTETRAHYDROFOLATE CYCLO-LIGASE"/>
    <property type="match status" value="1"/>
</dbReference>
<dbReference type="EMBL" id="VUNR01000033">
    <property type="protein sequence ID" value="MSU09773.1"/>
    <property type="molecule type" value="Genomic_DNA"/>
</dbReference>
<dbReference type="GO" id="GO:0046872">
    <property type="term" value="F:metal ion binding"/>
    <property type="evidence" value="ECO:0007669"/>
    <property type="project" value="UniProtKB-KW"/>
</dbReference>
<dbReference type="AlphaFoldDB" id="A0A6I2UE01"/>
<dbReference type="Proteomes" id="UP000433181">
    <property type="component" value="Unassembled WGS sequence"/>
</dbReference>
<keyword evidence="7" id="KW-1185">Reference proteome</keyword>
<dbReference type="SUPFAM" id="SSF100950">
    <property type="entry name" value="NagB/RpiA/CoA transferase-like"/>
    <property type="match status" value="1"/>
</dbReference>
<dbReference type="GeneID" id="96779721"/>
<feature type="binding site" evidence="4">
    <location>
        <position position="52"/>
    </location>
    <ligand>
        <name>substrate</name>
    </ligand>
</feature>
<dbReference type="InterPro" id="IPR024185">
    <property type="entry name" value="FTHF_cligase-like_sf"/>
</dbReference>
<evidence type="ECO:0000256" key="3">
    <source>
        <dbReference type="ARBA" id="ARBA00022840"/>
    </source>
</evidence>
<evidence type="ECO:0000256" key="5">
    <source>
        <dbReference type="RuleBase" id="RU361279"/>
    </source>
</evidence>
<comment type="cofactor">
    <cofactor evidence="5">
        <name>Mg(2+)</name>
        <dbReference type="ChEBI" id="CHEBI:18420"/>
    </cofactor>
</comment>
<evidence type="ECO:0000313" key="7">
    <source>
        <dbReference type="Proteomes" id="UP000433181"/>
    </source>
</evidence>
<dbReference type="InterPro" id="IPR037171">
    <property type="entry name" value="NagB/RpiA_transferase-like"/>
</dbReference>
<feature type="binding site" evidence="4">
    <location>
        <position position="57"/>
    </location>
    <ligand>
        <name>substrate</name>
    </ligand>
</feature>
<name>A0A6I2UE01_9FIRM</name>
<evidence type="ECO:0000256" key="1">
    <source>
        <dbReference type="ARBA" id="ARBA00010638"/>
    </source>
</evidence>
<dbReference type="GO" id="GO:0035999">
    <property type="term" value="P:tetrahydrofolate interconversion"/>
    <property type="evidence" value="ECO:0007669"/>
    <property type="project" value="TreeGrafter"/>
</dbReference>
<keyword evidence="5" id="KW-0460">Magnesium</keyword>